<keyword evidence="3" id="KW-1185">Reference proteome</keyword>
<sequence length="153" mass="15125">MHRHRRAASGVLALLVTATLVGACSSSSDGAADADAAGAAASCEAPQVELSRRTVEAGQAVDVVGTAFLHGCDDAGTAADDAASAARTPVAMTTLEVVWLQDGRRTVLASVDADPDAGTFRIAVTVPADAAAGPATVRVAPAEDVRVTVTGSG</sequence>
<comment type="caution">
    <text evidence="2">The sequence shown here is derived from an EMBL/GenBank/DDBJ whole genome shotgun (WGS) entry which is preliminary data.</text>
</comment>
<dbReference type="EMBL" id="JAHBOH010000001">
    <property type="protein sequence ID" value="MBT0993871.1"/>
    <property type="molecule type" value="Genomic_DNA"/>
</dbReference>
<organism evidence="2 3">
    <name type="scientific">Cellulomonas fulva</name>
    <dbReference type="NCBI Taxonomy" id="2835530"/>
    <lineage>
        <taxon>Bacteria</taxon>
        <taxon>Bacillati</taxon>
        <taxon>Actinomycetota</taxon>
        <taxon>Actinomycetes</taxon>
        <taxon>Micrococcales</taxon>
        <taxon>Cellulomonadaceae</taxon>
        <taxon>Cellulomonas</taxon>
    </lineage>
</organism>
<dbReference type="RefSeq" id="WP_214348144.1">
    <property type="nucleotide sequence ID" value="NZ_JAHBOH010000001.1"/>
</dbReference>
<dbReference type="PROSITE" id="PS51257">
    <property type="entry name" value="PROKAR_LIPOPROTEIN"/>
    <property type="match status" value="1"/>
</dbReference>
<feature type="chain" id="PRO_5046189427" description="Lipoprotein" evidence="1">
    <location>
        <begin position="24"/>
        <end position="153"/>
    </location>
</feature>
<accession>A0ABS5TXM0</accession>
<protein>
    <recommendedName>
        <fullName evidence="4">Lipoprotein</fullName>
    </recommendedName>
</protein>
<evidence type="ECO:0000313" key="2">
    <source>
        <dbReference type="EMBL" id="MBT0993871.1"/>
    </source>
</evidence>
<feature type="signal peptide" evidence="1">
    <location>
        <begin position="1"/>
        <end position="23"/>
    </location>
</feature>
<proteinExistence type="predicted"/>
<gene>
    <name evidence="2" type="ORF">KIN34_06170</name>
</gene>
<evidence type="ECO:0000256" key="1">
    <source>
        <dbReference type="SAM" id="SignalP"/>
    </source>
</evidence>
<evidence type="ECO:0008006" key="4">
    <source>
        <dbReference type="Google" id="ProtNLM"/>
    </source>
</evidence>
<name>A0ABS5TXM0_9CELL</name>
<reference evidence="2 3" key="1">
    <citation type="submission" date="2021-05" db="EMBL/GenBank/DDBJ databases">
        <title>Description of Cellulomonas sp. DKR-3 sp. nov.</title>
        <authorList>
            <person name="Dahal R.H."/>
            <person name="Chaudhary D.K."/>
        </authorList>
    </citation>
    <scope>NUCLEOTIDE SEQUENCE [LARGE SCALE GENOMIC DNA]</scope>
    <source>
        <strain evidence="2 3">DKR-3</strain>
    </source>
</reference>
<dbReference type="Proteomes" id="UP000722125">
    <property type="component" value="Unassembled WGS sequence"/>
</dbReference>
<keyword evidence="1" id="KW-0732">Signal</keyword>
<evidence type="ECO:0000313" key="3">
    <source>
        <dbReference type="Proteomes" id="UP000722125"/>
    </source>
</evidence>